<dbReference type="AlphaFoldDB" id="A0A4C1TM84"/>
<keyword evidence="3" id="KW-1185">Reference proteome</keyword>
<comment type="caution">
    <text evidence="2">The sequence shown here is derived from an EMBL/GenBank/DDBJ whole genome shotgun (WGS) entry which is preliminary data.</text>
</comment>
<reference evidence="2 3" key="1">
    <citation type="journal article" date="2019" name="Commun. Biol.">
        <title>The bagworm genome reveals a unique fibroin gene that provides high tensile strength.</title>
        <authorList>
            <person name="Kono N."/>
            <person name="Nakamura H."/>
            <person name="Ohtoshi R."/>
            <person name="Tomita M."/>
            <person name="Numata K."/>
            <person name="Arakawa K."/>
        </authorList>
    </citation>
    <scope>NUCLEOTIDE SEQUENCE [LARGE SCALE GENOMIC DNA]</scope>
</reference>
<protein>
    <submittedName>
        <fullName evidence="2">Uncharacterized protein</fullName>
    </submittedName>
</protein>
<gene>
    <name evidence="2" type="ORF">EVAR_11452_1</name>
</gene>
<feature type="region of interest" description="Disordered" evidence="1">
    <location>
        <begin position="155"/>
        <end position="175"/>
    </location>
</feature>
<proteinExistence type="predicted"/>
<organism evidence="2 3">
    <name type="scientific">Eumeta variegata</name>
    <name type="common">Bagworm moth</name>
    <name type="synonym">Eumeta japonica</name>
    <dbReference type="NCBI Taxonomy" id="151549"/>
    <lineage>
        <taxon>Eukaryota</taxon>
        <taxon>Metazoa</taxon>
        <taxon>Ecdysozoa</taxon>
        <taxon>Arthropoda</taxon>
        <taxon>Hexapoda</taxon>
        <taxon>Insecta</taxon>
        <taxon>Pterygota</taxon>
        <taxon>Neoptera</taxon>
        <taxon>Endopterygota</taxon>
        <taxon>Lepidoptera</taxon>
        <taxon>Glossata</taxon>
        <taxon>Ditrysia</taxon>
        <taxon>Tineoidea</taxon>
        <taxon>Psychidae</taxon>
        <taxon>Oiketicinae</taxon>
        <taxon>Eumeta</taxon>
    </lineage>
</organism>
<evidence type="ECO:0000313" key="3">
    <source>
        <dbReference type="Proteomes" id="UP000299102"/>
    </source>
</evidence>
<accession>A0A4C1TM84</accession>
<sequence>MKVKLKSQSGERRIEGGAGVEFERLTGIGIKSETESGQIVASELTGIESMIEVEIAQRISAQYLKRSVPCWLCTREHTPPSRPERRPPREVTRVAIDFRRGTNKCETGQVVKARDAGVFRKNVEIFVHEVRRHDVKVYHRPISVTALAVVAGRSAGVSRPGQDAPRMSVLPAEAS</sequence>
<name>A0A4C1TM84_EUMVA</name>
<evidence type="ECO:0000256" key="1">
    <source>
        <dbReference type="SAM" id="MobiDB-lite"/>
    </source>
</evidence>
<dbReference type="EMBL" id="BGZK01000069">
    <property type="protein sequence ID" value="GBP15155.1"/>
    <property type="molecule type" value="Genomic_DNA"/>
</dbReference>
<evidence type="ECO:0000313" key="2">
    <source>
        <dbReference type="EMBL" id="GBP15155.1"/>
    </source>
</evidence>
<dbReference type="Proteomes" id="UP000299102">
    <property type="component" value="Unassembled WGS sequence"/>
</dbReference>